<dbReference type="PANTHER" id="PTHR21363">
    <property type="entry name" value="PREPHENATE DEHYDROGENASE"/>
    <property type="match status" value="1"/>
</dbReference>
<dbReference type="InterPro" id="IPR036291">
    <property type="entry name" value="NAD(P)-bd_dom_sf"/>
</dbReference>
<dbReference type="Pfam" id="PF02153">
    <property type="entry name" value="PDH_N"/>
    <property type="match status" value="1"/>
</dbReference>
<sequence>MALIDKLVVCGVGLIGGSFALALRRAGLVRRIVGIGRSEASLARALALGVIDEASADWASALDGADFVLLSPPVGQMDAVMAAMAPHLAPGTVVTDAGSTKRDVIEAIYRHLSGHLPHVVPAHPIAGAETSGVEAAFASLYQGRNVVVTPLPENEPAAILRVREAWEACGGVIHEMPPQEHDRVFAAVSHLPHLLAFGLVHDLAGRANAEQLFGFAASGFRDFTRIAGSHPEMWRDICIANRQALLAELDQYLAELAYLRALLLSGDGDRLEQLFAEARQARNAWAEQFANNSANPASKSE</sequence>
<protein>
    <submittedName>
        <fullName evidence="3">Prephenate dehydrogenase/arogenate dehydrogenase family protein</fullName>
    </submittedName>
</protein>
<dbReference type="Proteomes" id="UP000648984">
    <property type="component" value="Unassembled WGS sequence"/>
</dbReference>
<dbReference type="PROSITE" id="PS51176">
    <property type="entry name" value="PDH_ADH"/>
    <property type="match status" value="1"/>
</dbReference>
<evidence type="ECO:0000313" key="3">
    <source>
        <dbReference type="EMBL" id="NMG76318.1"/>
    </source>
</evidence>
<dbReference type="EMBL" id="WTVQ01000030">
    <property type="protein sequence ID" value="NMG76318.1"/>
    <property type="molecule type" value="Genomic_DNA"/>
</dbReference>
<keyword evidence="4" id="KW-1185">Reference proteome</keyword>
<organism evidence="3 4">
    <name type="scientific">Aromatoleum diolicum</name>
    <dbReference type="NCBI Taxonomy" id="75796"/>
    <lineage>
        <taxon>Bacteria</taxon>
        <taxon>Pseudomonadati</taxon>
        <taxon>Pseudomonadota</taxon>
        <taxon>Betaproteobacteria</taxon>
        <taxon>Rhodocyclales</taxon>
        <taxon>Rhodocyclaceae</taxon>
        <taxon>Aromatoleum</taxon>
    </lineage>
</organism>
<comment type="caution">
    <text evidence="3">The sequence shown here is derived from an EMBL/GenBank/DDBJ whole genome shotgun (WGS) entry which is preliminary data.</text>
</comment>
<dbReference type="InterPro" id="IPR003099">
    <property type="entry name" value="Prephen_DH"/>
</dbReference>
<evidence type="ECO:0000259" key="2">
    <source>
        <dbReference type="PROSITE" id="PS51176"/>
    </source>
</evidence>
<dbReference type="InterPro" id="IPR046826">
    <property type="entry name" value="PDH_N"/>
</dbReference>
<dbReference type="PANTHER" id="PTHR21363:SF0">
    <property type="entry name" value="PREPHENATE DEHYDROGENASE [NADP(+)]"/>
    <property type="match status" value="1"/>
</dbReference>
<keyword evidence="1" id="KW-0560">Oxidoreductase</keyword>
<evidence type="ECO:0000313" key="4">
    <source>
        <dbReference type="Proteomes" id="UP000648984"/>
    </source>
</evidence>
<gene>
    <name evidence="3" type="ORF">GPA25_16280</name>
</gene>
<dbReference type="InterPro" id="IPR046825">
    <property type="entry name" value="PDH_C"/>
</dbReference>
<dbReference type="InterPro" id="IPR050812">
    <property type="entry name" value="Preph/Arog_dehydrog"/>
</dbReference>
<name>A0ABX1QEF8_9RHOO</name>
<dbReference type="InterPro" id="IPR008927">
    <property type="entry name" value="6-PGluconate_DH-like_C_sf"/>
</dbReference>
<evidence type="ECO:0000256" key="1">
    <source>
        <dbReference type="ARBA" id="ARBA00023002"/>
    </source>
</evidence>
<dbReference type="Pfam" id="PF20463">
    <property type="entry name" value="PDH_C"/>
    <property type="match status" value="1"/>
</dbReference>
<proteinExistence type="predicted"/>
<reference evidence="3 4" key="1">
    <citation type="submission" date="2019-12" db="EMBL/GenBank/DDBJ databases">
        <title>Comparative genomics gives insights into the taxonomy of the Azoarcus-Aromatoleum group and reveals separate origins of nif in the plant-associated Azoarcus and non-plant-associated Aromatoleum sub-groups.</title>
        <authorList>
            <person name="Lafos M."/>
            <person name="Maluk M."/>
            <person name="Batista M."/>
            <person name="Junghare M."/>
            <person name="Carmona M."/>
            <person name="Faoro H."/>
            <person name="Cruz L.M."/>
            <person name="Battistoni F."/>
            <person name="De Souza E."/>
            <person name="Pedrosa F."/>
            <person name="Chen W.-M."/>
            <person name="Poole P.S."/>
            <person name="Dixon R.A."/>
            <person name="James E.K."/>
        </authorList>
    </citation>
    <scope>NUCLEOTIDE SEQUENCE [LARGE SCALE GENOMIC DNA]</scope>
    <source>
        <strain evidence="3 4">22Lin</strain>
    </source>
</reference>
<dbReference type="SUPFAM" id="SSF48179">
    <property type="entry name" value="6-phosphogluconate dehydrogenase C-terminal domain-like"/>
    <property type="match status" value="1"/>
</dbReference>
<dbReference type="SUPFAM" id="SSF51735">
    <property type="entry name" value="NAD(P)-binding Rossmann-fold domains"/>
    <property type="match status" value="1"/>
</dbReference>
<dbReference type="Gene3D" id="1.10.3660.10">
    <property type="entry name" value="6-phosphogluconate dehydrogenase C-terminal like domain"/>
    <property type="match status" value="1"/>
</dbReference>
<dbReference type="Gene3D" id="3.40.50.720">
    <property type="entry name" value="NAD(P)-binding Rossmann-like Domain"/>
    <property type="match status" value="1"/>
</dbReference>
<accession>A0ABX1QEF8</accession>
<feature type="domain" description="Prephenate/arogenate dehydrogenase" evidence="2">
    <location>
        <begin position="5"/>
        <end position="293"/>
    </location>
</feature>
<dbReference type="RefSeq" id="WP_169261460.1">
    <property type="nucleotide sequence ID" value="NZ_WTVQ01000030.1"/>
</dbReference>